<evidence type="ECO:0000256" key="12">
    <source>
        <dbReference type="PROSITE-ProRule" id="PRU00110"/>
    </source>
</evidence>
<dbReference type="CDD" id="cd00731">
    <property type="entry name" value="CheA_reg"/>
    <property type="match status" value="1"/>
</dbReference>
<keyword evidence="17" id="KW-1185">Reference proteome</keyword>
<keyword evidence="6 16" id="KW-0808">Transferase</keyword>
<dbReference type="Pfam" id="PF02895">
    <property type="entry name" value="H-kinase_dim"/>
    <property type="match status" value="1"/>
</dbReference>
<evidence type="ECO:0000313" key="17">
    <source>
        <dbReference type="Proteomes" id="UP001596516"/>
    </source>
</evidence>
<evidence type="ECO:0000256" key="10">
    <source>
        <dbReference type="ARBA" id="ARBA00023012"/>
    </source>
</evidence>
<dbReference type="SMART" id="SM00387">
    <property type="entry name" value="HATPase_c"/>
    <property type="match status" value="1"/>
</dbReference>
<evidence type="ECO:0000259" key="14">
    <source>
        <dbReference type="PROSITE" id="PS50851"/>
    </source>
</evidence>
<feature type="domain" description="HPt" evidence="15">
    <location>
        <begin position="1"/>
        <end position="103"/>
    </location>
</feature>
<evidence type="ECO:0000259" key="15">
    <source>
        <dbReference type="PROSITE" id="PS50894"/>
    </source>
</evidence>
<keyword evidence="5 12" id="KW-0597">Phosphoprotein</keyword>
<dbReference type="PANTHER" id="PTHR43395">
    <property type="entry name" value="SENSOR HISTIDINE KINASE CHEA"/>
    <property type="match status" value="1"/>
</dbReference>
<dbReference type="InterPro" id="IPR037006">
    <property type="entry name" value="CheA-like_homodim_sf"/>
</dbReference>
<dbReference type="InterPro" id="IPR003594">
    <property type="entry name" value="HATPase_dom"/>
</dbReference>
<reference evidence="17" key="1">
    <citation type="journal article" date="2019" name="Int. J. Syst. Evol. Microbiol.">
        <title>The Global Catalogue of Microorganisms (GCM) 10K type strain sequencing project: providing services to taxonomists for standard genome sequencing and annotation.</title>
        <authorList>
            <consortium name="The Broad Institute Genomics Platform"/>
            <consortium name="The Broad Institute Genome Sequencing Center for Infectious Disease"/>
            <person name="Wu L."/>
            <person name="Ma J."/>
        </authorList>
    </citation>
    <scope>NUCLEOTIDE SEQUENCE [LARGE SCALE GENOMIC DNA]</scope>
    <source>
        <strain evidence="17">CGMCC 1.12750</strain>
    </source>
</reference>
<keyword evidence="4" id="KW-0145">Chemotaxis</keyword>
<feature type="modified residue" description="Phosphohistidine" evidence="12">
    <location>
        <position position="46"/>
    </location>
</feature>
<evidence type="ECO:0000256" key="11">
    <source>
        <dbReference type="ARBA" id="ARBA00035100"/>
    </source>
</evidence>
<name>A0ABW2UKZ2_9RHOB</name>
<dbReference type="InterPro" id="IPR005467">
    <property type="entry name" value="His_kinase_dom"/>
</dbReference>
<dbReference type="CDD" id="cd00088">
    <property type="entry name" value="HPT"/>
    <property type="match status" value="1"/>
</dbReference>
<evidence type="ECO:0000256" key="8">
    <source>
        <dbReference type="ARBA" id="ARBA00022777"/>
    </source>
</evidence>
<keyword evidence="8" id="KW-0418">Kinase</keyword>
<evidence type="ECO:0000313" key="16">
    <source>
        <dbReference type="EMBL" id="MFC7704641.1"/>
    </source>
</evidence>
<comment type="catalytic activity">
    <reaction evidence="1">
        <text>ATP + protein L-histidine = ADP + protein N-phospho-L-histidine.</text>
        <dbReference type="EC" id="2.7.13.3"/>
    </reaction>
</comment>
<dbReference type="InterPro" id="IPR002545">
    <property type="entry name" value="CheW-lke_dom"/>
</dbReference>
<dbReference type="PROSITE" id="PS50894">
    <property type="entry name" value="HPT"/>
    <property type="match status" value="1"/>
</dbReference>
<keyword evidence="9" id="KW-0067">ATP-binding</keyword>
<dbReference type="InterPro" id="IPR036890">
    <property type="entry name" value="HATPase_C_sf"/>
</dbReference>
<feature type="domain" description="Histidine kinase" evidence="13">
    <location>
        <begin position="352"/>
        <end position="556"/>
    </location>
</feature>
<dbReference type="Gene3D" id="3.30.565.10">
    <property type="entry name" value="Histidine kinase-like ATPase, C-terminal domain"/>
    <property type="match status" value="1"/>
</dbReference>
<dbReference type="Pfam" id="PF01627">
    <property type="entry name" value="Hpt"/>
    <property type="match status" value="1"/>
</dbReference>
<evidence type="ECO:0000256" key="6">
    <source>
        <dbReference type="ARBA" id="ARBA00022679"/>
    </source>
</evidence>
<comment type="function">
    <text evidence="11">Involved in the transmission of sensory signals from the chemoreceptors to the flagellar motors. CheA is autophosphorylated; it can transfer its phosphate group to either CheB or CheY.</text>
</comment>
<gene>
    <name evidence="16" type="ORF">ACFQXB_10595</name>
</gene>
<evidence type="ECO:0000259" key="13">
    <source>
        <dbReference type="PROSITE" id="PS50109"/>
    </source>
</evidence>
<keyword evidence="7" id="KW-0547">Nucleotide-binding</keyword>
<dbReference type="SMART" id="SM00073">
    <property type="entry name" value="HPT"/>
    <property type="match status" value="1"/>
</dbReference>
<dbReference type="PROSITE" id="PS50851">
    <property type="entry name" value="CHEW"/>
    <property type="match status" value="1"/>
</dbReference>
<dbReference type="SUPFAM" id="SSF47384">
    <property type="entry name" value="Homodimeric domain of signal transducing histidine kinase"/>
    <property type="match status" value="1"/>
</dbReference>
<dbReference type="EC" id="2.7.13.3" evidence="2"/>
<dbReference type="Gene3D" id="1.20.120.160">
    <property type="entry name" value="HPT domain"/>
    <property type="match status" value="1"/>
</dbReference>
<proteinExistence type="predicted"/>
<dbReference type="PROSITE" id="PS50109">
    <property type="entry name" value="HIS_KIN"/>
    <property type="match status" value="1"/>
</dbReference>
<accession>A0ABW2UKZ2</accession>
<organism evidence="16 17">
    <name type="scientific">Plastorhodobacter daqingensis</name>
    <dbReference type="NCBI Taxonomy" id="1387281"/>
    <lineage>
        <taxon>Bacteria</taxon>
        <taxon>Pseudomonadati</taxon>
        <taxon>Pseudomonadota</taxon>
        <taxon>Alphaproteobacteria</taxon>
        <taxon>Rhodobacterales</taxon>
        <taxon>Paracoccaceae</taxon>
        <taxon>Plastorhodobacter</taxon>
    </lineage>
</organism>
<dbReference type="SUPFAM" id="SSF50341">
    <property type="entry name" value="CheW-like"/>
    <property type="match status" value="1"/>
</dbReference>
<evidence type="ECO:0000256" key="5">
    <source>
        <dbReference type="ARBA" id="ARBA00022553"/>
    </source>
</evidence>
<dbReference type="Gene3D" id="1.10.287.560">
    <property type="entry name" value="Histidine kinase CheA-like, homodimeric domain"/>
    <property type="match status" value="1"/>
</dbReference>
<dbReference type="SMART" id="SM01231">
    <property type="entry name" value="H-kinase_dim"/>
    <property type="match status" value="1"/>
</dbReference>
<dbReference type="SUPFAM" id="SSF47226">
    <property type="entry name" value="Histidine-containing phosphotransfer domain, HPT domain"/>
    <property type="match status" value="1"/>
</dbReference>
<dbReference type="InterPro" id="IPR036097">
    <property type="entry name" value="HisK_dim/P_sf"/>
</dbReference>
<evidence type="ECO:0000256" key="4">
    <source>
        <dbReference type="ARBA" id="ARBA00022500"/>
    </source>
</evidence>
<dbReference type="InterPro" id="IPR004105">
    <property type="entry name" value="CheA-like_dim"/>
</dbReference>
<comment type="caution">
    <text evidence="16">The sequence shown here is derived from an EMBL/GenBank/DDBJ whole genome shotgun (WGS) entry which is preliminary data.</text>
</comment>
<feature type="domain" description="CheW-like" evidence="14">
    <location>
        <begin position="558"/>
        <end position="694"/>
    </location>
</feature>
<evidence type="ECO:0000256" key="2">
    <source>
        <dbReference type="ARBA" id="ARBA00012438"/>
    </source>
</evidence>
<evidence type="ECO:0000256" key="1">
    <source>
        <dbReference type="ARBA" id="ARBA00000085"/>
    </source>
</evidence>
<protein>
    <recommendedName>
        <fullName evidence="3">Chemotaxis protein CheA</fullName>
        <ecNumber evidence="2">2.7.13.3</ecNumber>
    </recommendedName>
</protein>
<dbReference type="SUPFAM" id="SSF55874">
    <property type="entry name" value="ATPase domain of HSP90 chaperone/DNA topoisomerase II/histidine kinase"/>
    <property type="match status" value="1"/>
</dbReference>
<dbReference type="EMBL" id="JBHTFQ010000005">
    <property type="protein sequence ID" value="MFC7704641.1"/>
    <property type="molecule type" value="Genomic_DNA"/>
</dbReference>
<keyword evidence="10" id="KW-0902">Two-component regulatory system</keyword>
<dbReference type="PANTHER" id="PTHR43395:SF10">
    <property type="entry name" value="CHEMOTAXIS PROTEIN CHEA"/>
    <property type="match status" value="1"/>
</dbReference>
<dbReference type="Gene3D" id="2.30.30.40">
    <property type="entry name" value="SH3 Domains"/>
    <property type="match status" value="1"/>
</dbReference>
<dbReference type="Proteomes" id="UP001596516">
    <property type="component" value="Unassembled WGS sequence"/>
</dbReference>
<dbReference type="Pfam" id="PF02518">
    <property type="entry name" value="HATPase_c"/>
    <property type="match status" value="1"/>
</dbReference>
<dbReference type="SMART" id="SM00260">
    <property type="entry name" value="CheW"/>
    <property type="match status" value="1"/>
</dbReference>
<evidence type="ECO:0000256" key="9">
    <source>
        <dbReference type="ARBA" id="ARBA00022840"/>
    </source>
</evidence>
<dbReference type="RefSeq" id="WP_377403178.1">
    <property type="nucleotide sequence ID" value="NZ_JBHTFQ010000005.1"/>
</dbReference>
<dbReference type="GO" id="GO:0004673">
    <property type="term" value="F:protein histidine kinase activity"/>
    <property type="evidence" value="ECO:0007669"/>
    <property type="project" value="UniProtKB-EC"/>
</dbReference>
<evidence type="ECO:0000256" key="7">
    <source>
        <dbReference type="ARBA" id="ARBA00022741"/>
    </source>
</evidence>
<dbReference type="PRINTS" id="PR00344">
    <property type="entry name" value="BCTRLSENSOR"/>
</dbReference>
<dbReference type="InterPro" id="IPR036061">
    <property type="entry name" value="CheW-like_dom_sf"/>
</dbReference>
<evidence type="ECO:0000256" key="3">
    <source>
        <dbReference type="ARBA" id="ARBA00021495"/>
    </source>
</evidence>
<dbReference type="Pfam" id="PF01584">
    <property type="entry name" value="CheW"/>
    <property type="match status" value="1"/>
</dbReference>
<dbReference type="InterPro" id="IPR051315">
    <property type="entry name" value="Bact_Chemotaxis_CheA"/>
</dbReference>
<dbReference type="InterPro" id="IPR036641">
    <property type="entry name" value="HPT_dom_sf"/>
</dbReference>
<dbReference type="CDD" id="cd16916">
    <property type="entry name" value="HATPase_CheA-like"/>
    <property type="match status" value="1"/>
</dbReference>
<sequence>MSGNDIREGFFEECEDLLEAVSDGFGAMGRGQRDKETLNAVFRAVHSIKGGAGAFNLDTLVEFAHKFESVLDAVRSEKLTVDDDVLRLFHRAGDRLADLVVMARNGQECDPAENAALVAELAALIGNDDGAADEAAAAAFVPVTFALDMFGAPPDEPEGPNVFVIRFSPHRGLYATGNEPALLFQALGRLGTLTVEADLHRVPQLSNLVWDEPVIDWILHLETTEPEMAVREVFDFVEGLCDLEINAEKGNKVPDFPSPLIEAPPDADLLKKEPAHVVELAPAQTAAAPSVAPSPAAAAASAPVQQRPTIRVDLERVDRLINLVGELVINQAMLTQSISEVKLPQGNRVEVSLDQLKRLSSEVQERIMAIRAQPVKPLFQRMARIAREAGQAAGKNVHFSTIGDATEVDKTVIERLGDPLTHMIRNAVDHGLEPPEIRLANGKPEQGNVILTAAHRSGRVIIELSDDGAGINRPRVREVAISKGLIPADKELTDNEIDNLLFLPGFSTKAEVSNLSGRGVGMDVVKSEIQNLGGRVSISSRPGFGTTVTISLPLTLAVLEGMVVEANGETLILPTTALQETVQADPANIHRIGTDGIFLSIRGGYIPILDLGVCLGLQERPSDLKGRVLLLLENSAGSRTALAVDRVVDQREVVIKGLEGNYGHIPGIAAATILGDGRIALILDTDELASGLKSEAEAVPHRLAVAGG</sequence>
<dbReference type="InterPro" id="IPR004358">
    <property type="entry name" value="Sig_transdc_His_kin-like_C"/>
</dbReference>
<dbReference type="InterPro" id="IPR008207">
    <property type="entry name" value="Sig_transdc_His_kin_Hpt_dom"/>
</dbReference>